<name>A0AAT9J7L5_9VIRU</name>
<organism evidence="1">
    <name type="scientific">Nitrosopumilaceae spindle-shaped virus</name>
    <dbReference type="NCBI Taxonomy" id="3065433"/>
    <lineage>
        <taxon>Viruses</taxon>
    </lineage>
</organism>
<proteinExistence type="predicted"/>
<accession>A0AAT9J7L5</accession>
<dbReference type="EMBL" id="BK067792">
    <property type="protein sequence ID" value="DBA52235.1"/>
    <property type="molecule type" value="Genomic_DNA"/>
</dbReference>
<protein>
    <submittedName>
        <fullName evidence="1">ORF28</fullName>
    </submittedName>
</protein>
<evidence type="ECO:0000313" key="1">
    <source>
        <dbReference type="EMBL" id="DBA52235.1"/>
    </source>
</evidence>
<reference evidence="1" key="2">
    <citation type="submission" date="2024-03" db="EMBL/GenBank/DDBJ databases">
        <authorList>
            <person name="Ni Y."/>
            <person name="Xu T."/>
            <person name="Yan S."/>
            <person name="Chen L."/>
            <person name="Wang Y."/>
        </authorList>
    </citation>
    <scope>NUCLEOTIDE SEQUENCE</scope>
    <source>
        <strain evidence="1">NYM1</strain>
    </source>
</reference>
<sequence>MNSNKTYSVDEMKKLHYKEYKKIGGKNNFKEYSKNYDVFFEHTYDIFIFGDTTKYNSRDESIKAVKKILKITWKEIHLIFHSIDRVTSYT</sequence>
<reference evidence="1" key="1">
    <citation type="journal article" date="2024" name="Environ. Microbiol. Rep.">
        <title>Hiding in plain sight: The discovery of complete genomes of 11 hypothetical spindle-shaped viruses that putatively infect mesophilic ammonia-oxidizing archaea.</title>
        <authorList>
            <person name="Ni Y."/>
            <person name="Xu T."/>
            <person name="Yan S."/>
            <person name="Chen L."/>
            <person name="Wang Y."/>
        </authorList>
    </citation>
    <scope>NUCLEOTIDE SEQUENCE</scope>
    <source>
        <strain evidence="1">NYM1</strain>
    </source>
</reference>